<protein>
    <recommendedName>
        <fullName evidence="3">F-box domain-containing protein</fullName>
    </recommendedName>
</protein>
<organism evidence="1 2">
    <name type="scientific">Auricularia subglabra (strain TFB-10046 / SS5)</name>
    <name type="common">White-rot fungus</name>
    <name type="synonym">Auricularia delicata (strain TFB10046)</name>
    <dbReference type="NCBI Taxonomy" id="717982"/>
    <lineage>
        <taxon>Eukaryota</taxon>
        <taxon>Fungi</taxon>
        <taxon>Dikarya</taxon>
        <taxon>Basidiomycota</taxon>
        <taxon>Agaricomycotina</taxon>
        <taxon>Agaricomycetes</taxon>
        <taxon>Auriculariales</taxon>
        <taxon>Auriculariaceae</taxon>
        <taxon>Auricularia</taxon>
    </lineage>
</organism>
<evidence type="ECO:0008006" key="3">
    <source>
        <dbReference type="Google" id="ProtNLM"/>
    </source>
</evidence>
<name>J0WK90_AURST</name>
<sequence>VDRDKRERCHGVEITPIHTARALLSLSSASKTTCSASRGLIFRRVVLADDDWHHALELRNASLAREHIKELLVRVSLDLGNEYLAMLRSLTRLTHLSLHLVHAGRGVSMESFVRGASKELQTLTHLSIDMSCDQVFVADLQRMPLTFSVELRNLCINLHAQAATGWKSCHGIMGVRELSLSPVAIEQAAEAYAISPSRITVEVLRVEIALERDVLVANVDDLPCMCYSAPFAEPGRAMEALVALAPALGACLLTLLLNDMHVETKQLVQACLGLPRLRRLDIHPTCWVGHDECSMSVLGNSRVRDESDVAALSEVDNVGAVDFVVRALPHLLALERLHIGTIVVADKTRRRAFERVIKQNAGPALKLAAIGRCRKDRPHNFVFGHRERAACRPADECFDWAVSELGSMTLGLRDR</sequence>
<dbReference type="AlphaFoldDB" id="J0WK90"/>
<keyword evidence="2" id="KW-1185">Reference proteome</keyword>
<evidence type="ECO:0000313" key="1">
    <source>
        <dbReference type="EMBL" id="EJD32165.1"/>
    </source>
</evidence>
<dbReference type="Proteomes" id="UP000006514">
    <property type="component" value="Unassembled WGS sequence"/>
</dbReference>
<evidence type="ECO:0000313" key="2">
    <source>
        <dbReference type="Proteomes" id="UP000006514"/>
    </source>
</evidence>
<dbReference type="InParanoid" id="J0WK90"/>
<proteinExistence type="predicted"/>
<dbReference type="EMBL" id="JH689260">
    <property type="protein sequence ID" value="EJD32165.1"/>
    <property type="molecule type" value="Genomic_DNA"/>
</dbReference>
<accession>J0WK90</accession>
<dbReference type="KEGG" id="adl:AURDEDRAFT_178807"/>
<gene>
    <name evidence="1" type="ORF">AURDEDRAFT_178807</name>
</gene>
<feature type="non-terminal residue" evidence="1">
    <location>
        <position position="1"/>
    </location>
</feature>
<reference evidence="2" key="1">
    <citation type="journal article" date="2012" name="Science">
        <title>The Paleozoic origin of enzymatic lignin decomposition reconstructed from 31 fungal genomes.</title>
        <authorList>
            <person name="Floudas D."/>
            <person name="Binder M."/>
            <person name="Riley R."/>
            <person name="Barry K."/>
            <person name="Blanchette R.A."/>
            <person name="Henrissat B."/>
            <person name="Martinez A.T."/>
            <person name="Otillar R."/>
            <person name="Spatafora J.W."/>
            <person name="Yadav J.S."/>
            <person name="Aerts A."/>
            <person name="Benoit I."/>
            <person name="Boyd A."/>
            <person name="Carlson A."/>
            <person name="Copeland A."/>
            <person name="Coutinho P.M."/>
            <person name="de Vries R.P."/>
            <person name="Ferreira P."/>
            <person name="Findley K."/>
            <person name="Foster B."/>
            <person name="Gaskell J."/>
            <person name="Glotzer D."/>
            <person name="Gorecki P."/>
            <person name="Heitman J."/>
            <person name="Hesse C."/>
            <person name="Hori C."/>
            <person name="Igarashi K."/>
            <person name="Jurgens J.A."/>
            <person name="Kallen N."/>
            <person name="Kersten P."/>
            <person name="Kohler A."/>
            <person name="Kuees U."/>
            <person name="Kumar T.K.A."/>
            <person name="Kuo A."/>
            <person name="LaButti K."/>
            <person name="Larrondo L.F."/>
            <person name="Lindquist E."/>
            <person name="Ling A."/>
            <person name="Lombard V."/>
            <person name="Lucas S."/>
            <person name="Lundell T."/>
            <person name="Martin R."/>
            <person name="McLaughlin D.J."/>
            <person name="Morgenstern I."/>
            <person name="Morin E."/>
            <person name="Murat C."/>
            <person name="Nagy L.G."/>
            <person name="Nolan M."/>
            <person name="Ohm R.A."/>
            <person name="Patyshakuliyeva A."/>
            <person name="Rokas A."/>
            <person name="Ruiz-Duenas F.J."/>
            <person name="Sabat G."/>
            <person name="Salamov A."/>
            <person name="Samejima M."/>
            <person name="Schmutz J."/>
            <person name="Slot J.C."/>
            <person name="St John F."/>
            <person name="Stenlid J."/>
            <person name="Sun H."/>
            <person name="Sun S."/>
            <person name="Syed K."/>
            <person name="Tsang A."/>
            <person name="Wiebenga A."/>
            <person name="Young D."/>
            <person name="Pisabarro A."/>
            <person name="Eastwood D.C."/>
            <person name="Martin F."/>
            <person name="Cullen D."/>
            <person name="Grigoriev I.V."/>
            <person name="Hibbett D.S."/>
        </authorList>
    </citation>
    <scope>NUCLEOTIDE SEQUENCE [LARGE SCALE GENOMIC DNA]</scope>
    <source>
        <strain evidence="2">TFB10046</strain>
    </source>
</reference>